<gene>
    <name evidence="3" type="ORF">NF556_16250</name>
</gene>
<dbReference type="Proteomes" id="UP001056455">
    <property type="component" value="Chromosome"/>
</dbReference>
<evidence type="ECO:0000259" key="1">
    <source>
        <dbReference type="Pfam" id="PF06032"/>
    </source>
</evidence>
<dbReference type="Pfam" id="PF06032">
    <property type="entry name" value="S-Me-THD_N"/>
    <property type="match status" value="1"/>
</dbReference>
<name>A0ABY4YR15_9MICO</name>
<feature type="domain" description="S-Me-THD-like C-terminal" evidence="2">
    <location>
        <begin position="166"/>
        <end position="339"/>
    </location>
</feature>
<evidence type="ECO:0000259" key="2">
    <source>
        <dbReference type="Pfam" id="PF20906"/>
    </source>
</evidence>
<reference evidence="3" key="1">
    <citation type="submission" date="2022-06" db="EMBL/GenBank/DDBJ databases">
        <title>Ornithinimicrobium HY1793.</title>
        <authorList>
            <person name="Huang Y."/>
        </authorList>
    </citation>
    <scope>NUCLEOTIDE SEQUENCE</scope>
    <source>
        <strain evidence="3">HY1793</strain>
    </source>
</reference>
<dbReference type="InterPro" id="IPR010318">
    <property type="entry name" value="S-Me-THD_N"/>
</dbReference>
<proteinExistence type="predicted"/>
<protein>
    <submittedName>
        <fullName evidence="3">DUF917 domain-containing protein</fullName>
    </submittedName>
</protein>
<evidence type="ECO:0000313" key="4">
    <source>
        <dbReference type="Proteomes" id="UP001056455"/>
    </source>
</evidence>
<dbReference type="EMBL" id="CP099489">
    <property type="protein sequence ID" value="USQ79154.1"/>
    <property type="molecule type" value="Genomic_DNA"/>
</dbReference>
<dbReference type="InterPro" id="IPR048350">
    <property type="entry name" value="S-Me-THD-like_C"/>
</dbReference>
<evidence type="ECO:0000313" key="3">
    <source>
        <dbReference type="EMBL" id="USQ79154.1"/>
    </source>
</evidence>
<dbReference type="SUPFAM" id="SSF160991">
    <property type="entry name" value="CV3147-like"/>
    <property type="match status" value="1"/>
</dbReference>
<dbReference type="RefSeq" id="WP_252592069.1">
    <property type="nucleotide sequence ID" value="NZ_CP099489.1"/>
</dbReference>
<organism evidence="3 4">
    <name type="scientific">Ornithinimicrobium faecis</name>
    <dbReference type="NCBI Taxonomy" id="2934158"/>
    <lineage>
        <taxon>Bacteria</taxon>
        <taxon>Bacillati</taxon>
        <taxon>Actinomycetota</taxon>
        <taxon>Actinomycetes</taxon>
        <taxon>Micrococcales</taxon>
        <taxon>Ornithinimicrobiaceae</taxon>
        <taxon>Ornithinimicrobium</taxon>
    </lineage>
</organism>
<feature type="domain" description="S-Me-THD N-terminal" evidence="1">
    <location>
        <begin position="9"/>
        <end position="159"/>
    </location>
</feature>
<sequence length="343" mass="35359">MPLLLDQADLPALALGAAVLGSGGGGSTHVGQIMAQRSTSWPVTVHDVAELDPTTPCIAVGYVGSTLLLEERLPGHAPFDEAIAAAQRWLGSPARAVCTLEAAGLNGLTALHLAGSHQVVDADCMGRGLPDLDQLSLLIDDVPGLVVCAPTGSGGVALLDGARPADVERVVRTAIESNGGWAGLVIAGFTVADLVQHAIHGSTRRALSVGRVLTLGADLDASALASSVGGTLLGVGRVMDVRQEPDRPDVISTDVRTSAGDVLRLVSRSEHIAALLNGKVMANSPTLVVTLDAATRAPLQVHECTMARDLIILTLPAPQWWSQEPRRAAVARPAHWGLDGLSA</sequence>
<dbReference type="Pfam" id="PF20906">
    <property type="entry name" value="S-Me-THD_C"/>
    <property type="match status" value="1"/>
</dbReference>
<dbReference type="InterPro" id="IPR027479">
    <property type="entry name" value="S-Me-THD_N_sf"/>
</dbReference>
<keyword evidence="4" id="KW-1185">Reference proteome</keyword>
<accession>A0ABY4YR15</accession>
<dbReference type="Gene3D" id="3.40.1610.10">
    <property type="entry name" value="CV3147-like domain"/>
    <property type="match status" value="1"/>
</dbReference>